<evidence type="ECO:0000256" key="1">
    <source>
        <dbReference type="PROSITE-ProRule" id="PRU00169"/>
    </source>
</evidence>
<dbReference type="SUPFAM" id="SSF52172">
    <property type="entry name" value="CheY-like"/>
    <property type="match status" value="1"/>
</dbReference>
<name>A0ABV1RKZ3_9ALTE</name>
<dbReference type="EMBL" id="JBELOE010000265">
    <property type="protein sequence ID" value="MER2493599.1"/>
    <property type="molecule type" value="Genomic_DNA"/>
</dbReference>
<keyword evidence="1" id="KW-0597">Phosphoprotein</keyword>
<dbReference type="RefSeq" id="WP_246072267.1">
    <property type="nucleotide sequence ID" value="NZ_CP041660.1"/>
</dbReference>
<protein>
    <submittedName>
        <fullName evidence="3">Response regulator</fullName>
    </submittedName>
</protein>
<comment type="caution">
    <text evidence="3">The sequence shown here is derived from an EMBL/GenBank/DDBJ whole genome shotgun (WGS) entry which is preliminary data.</text>
</comment>
<dbReference type="PANTHER" id="PTHR43228">
    <property type="entry name" value="TWO-COMPONENT RESPONSE REGULATOR"/>
    <property type="match status" value="1"/>
</dbReference>
<dbReference type="InterPro" id="IPR011006">
    <property type="entry name" value="CheY-like_superfamily"/>
</dbReference>
<evidence type="ECO:0000313" key="3">
    <source>
        <dbReference type="EMBL" id="MER2493599.1"/>
    </source>
</evidence>
<dbReference type="SMART" id="SM00448">
    <property type="entry name" value="REC"/>
    <property type="match status" value="1"/>
</dbReference>
<dbReference type="InterPro" id="IPR052048">
    <property type="entry name" value="ST_Response_Regulator"/>
</dbReference>
<feature type="domain" description="Response regulatory" evidence="2">
    <location>
        <begin position="14"/>
        <end position="129"/>
    </location>
</feature>
<proteinExistence type="predicted"/>
<dbReference type="InterPro" id="IPR001789">
    <property type="entry name" value="Sig_transdc_resp-reg_receiver"/>
</dbReference>
<evidence type="ECO:0000313" key="4">
    <source>
        <dbReference type="Proteomes" id="UP001467690"/>
    </source>
</evidence>
<keyword evidence="4" id="KW-1185">Reference proteome</keyword>
<sequence>MNSKSRMAPLRGEKVLIVDDSRIMRDYLRQMLLELGFNSFVEADSAVDTYKRYEIDKPDIVFLDIELNEDDGLMVFERLLQNDPKANVAIISAHSTIDNVKKAMGLGAKGFLVKPFNPKKLFITLKNMGCDFVPTSPK</sequence>
<reference evidence="3 4" key="1">
    <citation type="submission" date="2024-06" db="EMBL/GenBank/DDBJ databases">
        <authorList>
            <person name="Chen R.Y."/>
        </authorList>
    </citation>
    <scope>NUCLEOTIDE SEQUENCE [LARGE SCALE GENOMIC DNA]</scope>
    <source>
        <strain evidence="3 4">D2</strain>
    </source>
</reference>
<dbReference type="PROSITE" id="PS50110">
    <property type="entry name" value="RESPONSE_REGULATORY"/>
    <property type="match status" value="1"/>
</dbReference>
<dbReference type="Pfam" id="PF00072">
    <property type="entry name" value="Response_reg"/>
    <property type="match status" value="1"/>
</dbReference>
<organism evidence="3 4">
    <name type="scientific">Catenovulum sediminis</name>
    <dbReference type="NCBI Taxonomy" id="1740262"/>
    <lineage>
        <taxon>Bacteria</taxon>
        <taxon>Pseudomonadati</taxon>
        <taxon>Pseudomonadota</taxon>
        <taxon>Gammaproteobacteria</taxon>
        <taxon>Alteromonadales</taxon>
        <taxon>Alteromonadaceae</taxon>
        <taxon>Catenovulum</taxon>
    </lineage>
</organism>
<accession>A0ABV1RKZ3</accession>
<gene>
    <name evidence="3" type="ORF">ABS311_17105</name>
</gene>
<feature type="modified residue" description="4-aspartylphosphate" evidence="1">
    <location>
        <position position="64"/>
    </location>
</feature>
<dbReference type="Gene3D" id="3.40.50.2300">
    <property type="match status" value="1"/>
</dbReference>
<dbReference type="PANTHER" id="PTHR43228:SF1">
    <property type="entry name" value="TWO-COMPONENT RESPONSE REGULATOR ARR22"/>
    <property type="match status" value="1"/>
</dbReference>
<evidence type="ECO:0000259" key="2">
    <source>
        <dbReference type="PROSITE" id="PS50110"/>
    </source>
</evidence>
<dbReference type="Proteomes" id="UP001467690">
    <property type="component" value="Unassembled WGS sequence"/>
</dbReference>